<reference evidence="2 3" key="1">
    <citation type="journal article" date="2019" name="Arch. Virol.">
        <title>A novel jumbo Tenacibaculum maritimum lytic phage with head-fiber-like appendages.</title>
        <authorList>
            <person name="Kawato Y."/>
            <person name="Istiqomah I."/>
            <person name="Gaafar A.Y."/>
            <person name="Hanaoka M."/>
            <person name="Ishimaru K."/>
            <person name="Yasuike M."/>
            <person name="Nishiki I."/>
            <person name="Nakamura Y."/>
            <person name="Fujiwara A."/>
            <person name="Nakai T."/>
        </authorList>
    </citation>
    <scope>NUCLEOTIDE SEQUENCE [LARGE SCALE GENOMIC DNA]</scope>
    <source>
        <strain evidence="2 3">PTm5</strain>
    </source>
</reference>
<evidence type="ECO:0000313" key="3">
    <source>
        <dbReference type="Proteomes" id="UP000424080"/>
    </source>
</evidence>
<evidence type="ECO:0008006" key="4">
    <source>
        <dbReference type="Google" id="ProtNLM"/>
    </source>
</evidence>
<evidence type="ECO:0000256" key="1">
    <source>
        <dbReference type="SAM" id="Phobius"/>
    </source>
</evidence>
<keyword evidence="1" id="KW-1133">Transmembrane helix</keyword>
<dbReference type="Proteomes" id="UP000424080">
    <property type="component" value="Segment"/>
</dbReference>
<feature type="transmembrane region" description="Helical" evidence="1">
    <location>
        <begin position="297"/>
        <end position="316"/>
    </location>
</feature>
<organism evidence="2 3">
    <name type="scientific">Tenacibaculum phage PTm5</name>
    <dbReference type="NCBI Taxonomy" id="2547426"/>
    <lineage>
        <taxon>Viruses</taxon>
        <taxon>Duplodnaviria</taxon>
        <taxon>Heunggongvirae</taxon>
        <taxon>Uroviricota</taxon>
        <taxon>Caudoviricetes</taxon>
        <taxon>Shirahamavirus</taxon>
        <taxon>Shirahamavirus PTm1</taxon>
    </lineage>
</organism>
<name>A0A5S9BZE1_9CAUD</name>
<proteinExistence type="predicted"/>
<sequence length="326" mass="38708">MLIFKWVAVGKLTEDVEFYTNYPTEVRYYERWNEYIHVTCTRTISCGKDCTTTVTYDCSYVRNYSEYWGVYLNDGSSYYISQSTYNYYVRLWKATPKFVNMHRDYHSIDGDMYKAKWNGDFNTIDPWVRKHTYENKVQAVNSVMKFSELSEEQKKGLYDYPPVKNNEQDACLGCNISDNDFLNKLNAVYGRSKEIRVLVLVFDNPDISIAELQQSFWKGGNKNELVVCFDKNNKWAKAFSWSDDKLLETELNILFRDSSLTTKQKIAKMYKLIPTKWKRKNFSDFDYIKIDLTPKQLIYLYIITFIISLGFLLWGIHNDIDEDTFY</sequence>
<evidence type="ECO:0000313" key="2">
    <source>
        <dbReference type="EMBL" id="BBI90857.1"/>
    </source>
</evidence>
<dbReference type="EMBL" id="AP019525">
    <property type="protein sequence ID" value="BBI90857.1"/>
    <property type="molecule type" value="Genomic_DNA"/>
</dbReference>
<keyword evidence="1" id="KW-0472">Membrane</keyword>
<accession>A0A5S9BZE1</accession>
<keyword evidence="1" id="KW-0812">Transmembrane</keyword>
<protein>
    <recommendedName>
        <fullName evidence="4">Transmembrane protein</fullName>
    </recommendedName>
</protein>